<evidence type="ECO:0000313" key="2">
    <source>
        <dbReference type="EMBL" id="ETO06839.1"/>
    </source>
</evidence>
<proteinExistence type="predicted"/>
<dbReference type="AlphaFoldDB" id="X6LYZ3"/>
<feature type="non-terminal residue" evidence="2">
    <location>
        <position position="1"/>
    </location>
</feature>
<feature type="region of interest" description="Disordered" evidence="1">
    <location>
        <begin position="186"/>
        <end position="215"/>
    </location>
</feature>
<gene>
    <name evidence="2" type="ORF">RFI_30553</name>
</gene>
<organism evidence="2 3">
    <name type="scientific">Reticulomyxa filosa</name>
    <dbReference type="NCBI Taxonomy" id="46433"/>
    <lineage>
        <taxon>Eukaryota</taxon>
        <taxon>Sar</taxon>
        <taxon>Rhizaria</taxon>
        <taxon>Retaria</taxon>
        <taxon>Foraminifera</taxon>
        <taxon>Monothalamids</taxon>
        <taxon>Reticulomyxidae</taxon>
        <taxon>Reticulomyxa</taxon>
    </lineage>
</organism>
<comment type="caution">
    <text evidence="2">The sequence shown here is derived from an EMBL/GenBank/DDBJ whole genome shotgun (WGS) entry which is preliminary data.</text>
</comment>
<name>X6LYZ3_RETFI</name>
<reference evidence="2 3" key="1">
    <citation type="journal article" date="2013" name="Curr. Biol.">
        <title>The Genome of the Foraminiferan Reticulomyxa filosa.</title>
        <authorList>
            <person name="Glockner G."/>
            <person name="Hulsmann N."/>
            <person name="Schleicher M."/>
            <person name="Noegel A.A."/>
            <person name="Eichinger L."/>
            <person name="Gallinger C."/>
            <person name="Pawlowski J."/>
            <person name="Sierra R."/>
            <person name="Euteneuer U."/>
            <person name="Pillet L."/>
            <person name="Moustafa A."/>
            <person name="Platzer M."/>
            <person name="Groth M."/>
            <person name="Szafranski K."/>
            <person name="Schliwa M."/>
        </authorList>
    </citation>
    <scope>NUCLEOTIDE SEQUENCE [LARGE SCALE GENOMIC DNA]</scope>
</reference>
<accession>X6LYZ3</accession>
<keyword evidence="3" id="KW-1185">Reference proteome</keyword>
<sequence length="243" mass="28325">LHQATISGSKSDKELDEKSTVFPDLMWASDNKMNGKSELENPFIVIDYKIPVKLEIFDNNKDELDKIWTNGFIDIDSIIEENTRNNSKNTKTYIEASLVNPILQIAGYMIWNGAKVVMIIGYPRFFWFEVDSVDPNGKFTINVYSMLKMNSFEDAMPELVRITKYAKTLSPNKKYFSEKNNNIEGDKKIKDEIEDEDEDEHEDEHEDEEEQYDEKILTRKHTKKINFSNKSKHLHAVSQAKIE</sequence>
<protein>
    <submittedName>
        <fullName evidence="2">Uncharacterized protein</fullName>
    </submittedName>
</protein>
<evidence type="ECO:0000256" key="1">
    <source>
        <dbReference type="SAM" id="MobiDB-lite"/>
    </source>
</evidence>
<dbReference type="Proteomes" id="UP000023152">
    <property type="component" value="Unassembled WGS sequence"/>
</dbReference>
<evidence type="ECO:0000313" key="3">
    <source>
        <dbReference type="Proteomes" id="UP000023152"/>
    </source>
</evidence>
<dbReference type="EMBL" id="ASPP01026740">
    <property type="protein sequence ID" value="ETO06839.1"/>
    <property type="molecule type" value="Genomic_DNA"/>
</dbReference>
<feature type="compositionally biased region" description="Acidic residues" evidence="1">
    <location>
        <begin position="192"/>
        <end position="212"/>
    </location>
</feature>